<dbReference type="Proteomes" id="UP000245370">
    <property type="component" value="Unassembled WGS sequence"/>
</dbReference>
<dbReference type="Pfam" id="PF01884">
    <property type="entry name" value="PcrB"/>
    <property type="match status" value="1"/>
</dbReference>
<comment type="function">
    <text evidence="9">Prenyltransferase that catalyzes the transfer of the geranylgeranyl moiety of geranylgeranyl diphosphate (GGPP) to the C3 hydroxyl of sn-glycerol-1-phosphate (G1P).</text>
</comment>
<comment type="caution">
    <text evidence="10">The sequence shown here is derived from an EMBL/GenBank/DDBJ whole genome shotgun (WGS) entry which is preliminary data.</text>
</comment>
<reference evidence="10 11" key="1">
    <citation type="submission" date="2018-05" db="EMBL/GenBank/DDBJ databases">
        <title>Brumimicrobium oceani sp. nov., isolated from coastal sediment.</title>
        <authorList>
            <person name="Kou Y."/>
        </authorList>
    </citation>
    <scope>NUCLEOTIDE SEQUENCE [LARGE SCALE GENOMIC DNA]</scope>
    <source>
        <strain evidence="10 11">C305</strain>
    </source>
</reference>
<keyword evidence="7 9" id="KW-1208">Phospholipid metabolism</keyword>
<keyword evidence="3 9" id="KW-0479">Metal-binding</keyword>
<accession>A0A2U2XA44</accession>
<dbReference type="GO" id="GO:0005737">
    <property type="term" value="C:cytoplasm"/>
    <property type="evidence" value="ECO:0007669"/>
    <property type="project" value="InterPro"/>
</dbReference>
<dbReference type="GO" id="GO:0047294">
    <property type="term" value="F:phosphoglycerol geranylgeranyltransferase activity"/>
    <property type="evidence" value="ECO:0007669"/>
    <property type="project" value="UniProtKB-UniRule"/>
</dbReference>
<comment type="caution">
    <text evidence="9">Lacks conserved residue(s) required for the propagation of feature annotation.</text>
</comment>
<dbReference type="InterPro" id="IPR010946">
    <property type="entry name" value="GGGP_synth"/>
</dbReference>
<feature type="binding site" evidence="9">
    <location>
        <begin position="209"/>
        <end position="210"/>
    </location>
    <ligand>
        <name>sn-glycerol 1-phosphate</name>
        <dbReference type="ChEBI" id="CHEBI:57685"/>
    </ligand>
</feature>
<keyword evidence="11" id="KW-1185">Reference proteome</keyword>
<feature type="binding site" evidence="9">
    <location>
        <begin position="178"/>
        <end position="184"/>
    </location>
    <ligand>
        <name>sn-glycerol 1-phosphate</name>
        <dbReference type="ChEBI" id="CHEBI:57685"/>
    </ligand>
</feature>
<gene>
    <name evidence="10" type="ORF">DIT68_13150</name>
</gene>
<dbReference type="NCBIfam" id="TIGR01769">
    <property type="entry name" value="GGGP"/>
    <property type="match status" value="1"/>
</dbReference>
<dbReference type="GO" id="GO:0046474">
    <property type="term" value="P:glycerophospholipid biosynthetic process"/>
    <property type="evidence" value="ECO:0007669"/>
    <property type="project" value="UniProtKB-UniRule"/>
</dbReference>
<evidence type="ECO:0000256" key="2">
    <source>
        <dbReference type="ARBA" id="ARBA00022679"/>
    </source>
</evidence>
<evidence type="ECO:0000256" key="1">
    <source>
        <dbReference type="ARBA" id="ARBA00022516"/>
    </source>
</evidence>
<dbReference type="AlphaFoldDB" id="A0A2U2XA44"/>
<dbReference type="InterPro" id="IPR008205">
    <property type="entry name" value="GGGP_HepGP_synthase"/>
</dbReference>
<proteinExistence type="inferred from homology"/>
<evidence type="ECO:0000313" key="11">
    <source>
        <dbReference type="Proteomes" id="UP000245370"/>
    </source>
</evidence>
<evidence type="ECO:0000256" key="9">
    <source>
        <dbReference type="HAMAP-Rule" id="MF_00112"/>
    </source>
</evidence>
<comment type="cofactor">
    <cofactor evidence="9">
        <name>Mg(2+)</name>
        <dbReference type="ChEBI" id="CHEBI:18420"/>
    </cofactor>
</comment>
<feature type="binding site" evidence="9">
    <location>
        <begin position="231"/>
        <end position="232"/>
    </location>
    <ligand>
        <name>sn-glycerol 1-phosphate</name>
        <dbReference type="ChEBI" id="CHEBI:57685"/>
    </ligand>
</feature>
<dbReference type="HAMAP" id="MF_00112">
    <property type="entry name" value="GGGP_HepGP_synthase"/>
    <property type="match status" value="1"/>
</dbReference>
<comment type="catalytic activity">
    <reaction evidence="8 9">
        <text>sn-glycerol 1-phosphate + (2E,6E,10E)-geranylgeranyl diphosphate = sn-3-O-(geranylgeranyl)glycerol 1-phosphate + diphosphate</text>
        <dbReference type="Rhea" id="RHEA:23404"/>
        <dbReference type="ChEBI" id="CHEBI:33019"/>
        <dbReference type="ChEBI" id="CHEBI:57677"/>
        <dbReference type="ChEBI" id="CHEBI:57685"/>
        <dbReference type="ChEBI" id="CHEBI:58756"/>
        <dbReference type="EC" id="2.5.1.41"/>
    </reaction>
</comment>
<keyword evidence="5 9" id="KW-0443">Lipid metabolism</keyword>
<protein>
    <recommendedName>
        <fullName evidence="9">Geranylgeranylglyceryl phosphate synthase</fullName>
        <shortName evidence="9">GGGP synthase</shortName>
        <shortName evidence="9">GGGPS</shortName>
        <ecNumber evidence="9">2.5.1.41</ecNumber>
    </recommendedName>
    <alternativeName>
        <fullName evidence="9">(S)-3-O-geranylgeranylglyceryl phosphate synthase</fullName>
    </alternativeName>
    <alternativeName>
        <fullName evidence="9">Phosphoglycerol geranylgeranyltransferase</fullName>
    </alternativeName>
</protein>
<evidence type="ECO:0000256" key="8">
    <source>
        <dbReference type="ARBA" id="ARBA00047288"/>
    </source>
</evidence>
<evidence type="ECO:0000256" key="5">
    <source>
        <dbReference type="ARBA" id="ARBA00023098"/>
    </source>
</evidence>
<keyword evidence="4 9" id="KW-0460">Magnesium</keyword>
<dbReference type="Gene3D" id="3.20.20.390">
    <property type="entry name" value="FMN-linked oxidoreductases"/>
    <property type="match status" value="1"/>
</dbReference>
<dbReference type="SUPFAM" id="SSF51395">
    <property type="entry name" value="FMN-linked oxidoreductases"/>
    <property type="match status" value="1"/>
</dbReference>
<name>A0A2U2XA44_9FLAO</name>
<evidence type="ECO:0000256" key="7">
    <source>
        <dbReference type="ARBA" id="ARBA00023264"/>
    </source>
</evidence>
<keyword evidence="2 9" id="KW-0808">Transferase</keyword>
<evidence type="ECO:0000256" key="4">
    <source>
        <dbReference type="ARBA" id="ARBA00022842"/>
    </source>
</evidence>
<sequence>MHHQSMKSTKHILQKFIAKTGQIAVLIDPEVTNSKLKLQPIVEKAEFAQVDYFFIGGSTVTRADFEKTTAILKSLTKIPLVIFPGDHQQLSNDAEALLYLSLISGRNPEYLIGQHVKSAQEVLKLDLEILPTAYVLISGGTQSTVAYVSQTTPIPRDNFSIALNTAVAGVLQGNEIVYFDAGSGARQPVDAELIKKVNQQLKTVVIVGGGVRSIEEIEVLKTAGTNVIVIGNKIEEDIDFLLDIQNYKSKVTS</sequence>
<dbReference type="EC" id="2.5.1.41" evidence="9"/>
<dbReference type="EMBL" id="QFRJ01000012">
    <property type="protein sequence ID" value="PWH84666.1"/>
    <property type="molecule type" value="Genomic_DNA"/>
</dbReference>
<keyword evidence="6 9" id="KW-0594">Phospholipid biosynthesis</keyword>
<feature type="binding site" evidence="9">
    <location>
        <position position="58"/>
    </location>
    <ligand>
        <name>Mg(2+)</name>
        <dbReference type="ChEBI" id="CHEBI:18420"/>
    </ligand>
</feature>
<evidence type="ECO:0000256" key="3">
    <source>
        <dbReference type="ARBA" id="ARBA00022723"/>
    </source>
</evidence>
<dbReference type="InterPro" id="IPR038597">
    <property type="entry name" value="GGGP/HepGP_synthase_sf"/>
</dbReference>
<keyword evidence="1 9" id="KW-0444">Lipid biosynthesis</keyword>
<comment type="similarity">
    <text evidence="9">Belongs to the GGGP/HepGP synthase family. Group II subfamily.</text>
</comment>
<dbReference type="NCBIfam" id="TIGR01768">
    <property type="entry name" value="GGGP-family"/>
    <property type="match status" value="1"/>
</dbReference>
<feature type="binding site" evidence="9">
    <location>
        <position position="28"/>
    </location>
    <ligand>
        <name>Mg(2+)</name>
        <dbReference type="ChEBI" id="CHEBI:18420"/>
    </ligand>
</feature>
<evidence type="ECO:0000256" key="6">
    <source>
        <dbReference type="ARBA" id="ARBA00023209"/>
    </source>
</evidence>
<organism evidence="10 11">
    <name type="scientific">Brumimicrobium oceani</name>
    <dbReference type="NCBI Taxonomy" id="2100725"/>
    <lineage>
        <taxon>Bacteria</taxon>
        <taxon>Pseudomonadati</taxon>
        <taxon>Bacteroidota</taxon>
        <taxon>Flavobacteriia</taxon>
        <taxon>Flavobacteriales</taxon>
        <taxon>Crocinitomicaceae</taxon>
        <taxon>Brumimicrobium</taxon>
    </lineage>
</organism>
<evidence type="ECO:0000313" key="10">
    <source>
        <dbReference type="EMBL" id="PWH84666.1"/>
    </source>
</evidence>
<dbReference type="GO" id="GO:0000287">
    <property type="term" value="F:magnesium ion binding"/>
    <property type="evidence" value="ECO:0007669"/>
    <property type="project" value="UniProtKB-UniRule"/>
</dbReference>
<reference evidence="10 11" key="2">
    <citation type="submission" date="2018-05" db="EMBL/GenBank/DDBJ databases">
        <authorList>
            <person name="Lanie J.A."/>
            <person name="Ng W.-L."/>
            <person name="Kazmierczak K.M."/>
            <person name="Andrzejewski T.M."/>
            <person name="Davidsen T.M."/>
            <person name="Wayne K.J."/>
            <person name="Tettelin H."/>
            <person name="Glass J.I."/>
            <person name="Rusch D."/>
            <person name="Podicherti R."/>
            <person name="Tsui H.-C.T."/>
            <person name="Winkler M.E."/>
        </authorList>
    </citation>
    <scope>NUCLEOTIDE SEQUENCE [LARGE SCALE GENOMIC DNA]</scope>
    <source>
        <strain evidence="10 11">C305</strain>
    </source>
</reference>